<protein>
    <submittedName>
        <fullName evidence="1">Uncharacterized protein</fullName>
    </submittedName>
</protein>
<gene>
    <name evidence="1" type="ORF">OV079_04920</name>
</gene>
<sequence length="48" mass="5125">MPPDDPARARILDAAQELLDLRAGPLRLADVAVRAGLARVALPAVRRP</sequence>
<evidence type="ECO:0000313" key="1">
    <source>
        <dbReference type="EMBL" id="MCY1004921.1"/>
    </source>
</evidence>
<dbReference type="EMBL" id="JAPNKE010000002">
    <property type="protein sequence ID" value="MCY1004921.1"/>
    <property type="molecule type" value="Genomic_DNA"/>
</dbReference>
<reference evidence="1" key="1">
    <citation type="submission" date="2022-11" db="EMBL/GenBank/DDBJ databases">
        <title>Minimal conservation of predation-associated metabolite biosynthetic gene clusters underscores biosynthetic potential of Myxococcota including descriptions for ten novel species: Archangium lansinium sp. nov., Myxococcus landrumus sp. nov., Nannocystis bai.</title>
        <authorList>
            <person name="Ahearne A."/>
            <person name="Stevens C."/>
            <person name="Phillips K."/>
        </authorList>
    </citation>
    <scope>NUCLEOTIDE SEQUENCE</scope>
    <source>
        <strain evidence="1">Na p29</strain>
    </source>
</reference>
<accession>A0A9X3EJP2</accession>
<evidence type="ECO:0000313" key="2">
    <source>
        <dbReference type="Proteomes" id="UP001150924"/>
    </source>
</evidence>
<organism evidence="1 2">
    <name type="scientific">Nannocystis pusilla</name>
    <dbReference type="NCBI Taxonomy" id="889268"/>
    <lineage>
        <taxon>Bacteria</taxon>
        <taxon>Pseudomonadati</taxon>
        <taxon>Myxococcota</taxon>
        <taxon>Polyangia</taxon>
        <taxon>Nannocystales</taxon>
        <taxon>Nannocystaceae</taxon>
        <taxon>Nannocystis</taxon>
    </lineage>
</organism>
<keyword evidence="2" id="KW-1185">Reference proteome</keyword>
<name>A0A9X3EJP2_9BACT</name>
<dbReference type="AlphaFoldDB" id="A0A9X3EJP2"/>
<dbReference type="RefSeq" id="WP_267766532.1">
    <property type="nucleotide sequence ID" value="NZ_JAPNKE010000002.1"/>
</dbReference>
<proteinExistence type="predicted"/>
<comment type="caution">
    <text evidence="1">The sequence shown here is derived from an EMBL/GenBank/DDBJ whole genome shotgun (WGS) entry which is preliminary data.</text>
</comment>
<dbReference type="Proteomes" id="UP001150924">
    <property type="component" value="Unassembled WGS sequence"/>
</dbReference>